<dbReference type="CDD" id="cd00063">
    <property type="entry name" value="FN3"/>
    <property type="match status" value="7"/>
</dbReference>
<dbReference type="InterPro" id="IPR050964">
    <property type="entry name" value="Striated_Muscle_Regulatory"/>
</dbReference>
<organism evidence="3">
    <name type="scientific">freshwater metagenome</name>
    <dbReference type="NCBI Taxonomy" id="449393"/>
    <lineage>
        <taxon>unclassified sequences</taxon>
        <taxon>metagenomes</taxon>
        <taxon>ecological metagenomes</taxon>
    </lineage>
</organism>
<evidence type="ECO:0000259" key="2">
    <source>
        <dbReference type="PROSITE" id="PS50853"/>
    </source>
</evidence>
<feature type="domain" description="Fibronectin type-III" evidence="2">
    <location>
        <begin position="584"/>
        <end position="677"/>
    </location>
</feature>
<accession>A0A6J5YFG4</accession>
<feature type="domain" description="Fibronectin type-III" evidence="2">
    <location>
        <begin position="826"/>
        <end position="938"/>
    </location>
</feature>
<feature type="domain" description="Fibronectin type-III" evidence="2">
    <location>
        <begin position="255"/>
        <end position="348"/>
    </location>
</feature>
<dbReference type="InterPro" id="IPR003961">
    <property type="entry name" value="FN3_dom"/>
</dbReference>
<dbReference type="InterPro" id="IPR013783">
    <property type="entry name" value="Ig-like_fold"/>
</dbReference>
<feature type="domain" description="Fibronectin type-III" evidence="2">
    <location>
        <begin position="63"/>
        <end position="157"/>
    </location>
</feature>
<name>A0A6J5YFG4_9ZZZZ</name>
<dbReference type="SMART" id="SM00060">
    <property type="entry name" value="FN3"/>
    <property type="match status" value="9"/>
</dbReference>
<feature type="domain" description="Fibronectin type-III" evidence="2">
    <location>
        <begin position="420"/>
        <end position="512"/>
    </location>
</feature>
<dbReference type="SUPFAM" id="SSF49265">
    <property type="entry name" value="Fibronectin type III"/>
    <property type="match status" value="6"/>
</dbReference>
<sequence>MTASTSSSSKAGARTCTATAAALSCAVTGLTNGVVYWFTAVANVSSTLASGDSVAKSQAPAGVPSAPSAVTATAGDTQISVTWTASTDNGSAIRYYRALARDASGNSKSCGSATASQTSCTITGLTNGVAYTVTVVATNAVGSSAAGSASAAVTPASPPGTPIISSAAAGAGSAVLTWVAPSNGGSAITGYTVTPYIGTTAQTTFACGSANTCTVTGLTSGIAYTFTVKAMNAVGDGAASIASSSVIPILAPPDAPVITQITVKSQTEVLVSWTAPSANGGVISGYTVTAVGGSSAVTPCTTTGALSCTMTGLRSGTSYTFSVTATNAAGIGSAGTMIATAGLEFAPASSNGVSFAAKTLKLDPVLGVATGITLMTIQILESTSAVFPVFIKLKSMSNWSVSLLPSVASKPITPTAGSSMPAPTELTVIAGKNSVALSWLSSTGSSTSQKYLVKDSTNTFFCLTSTPNCMITGLTAGTTYSFTVTPVVEAAGNDVAYSSGTTSSSVSATPSLANANWTIPIGTIGVFNPVSMVHESTDATYVFRGTINLDSTLAQILSVEYIWFGPSYTGTGSWSLTSVSIPDKPTGLYVTSNATTRVTATWDAPADNGSRITGYVVTSSPGGNFCTTSATLTTAAPTSCVITGLTVGTSYTFTAVATNAIGSSAASMSTTPIVPQIAPIPARAVAPRWPVAVGGVGSAFVSWTAPDSDFGASVRQYEVRSVAWRPGTSGADNYTCRRTTTKCSASTGGGDANSGGVIYDAVTHTCITTALSCTVTDLVDGVRYWFEVRAVTGADTPSGMVGSDDVSTDLIYAGYISVPDPQVPSAPGTVTVASVPADPKGIATPNAVISWTAALDNGSAITSYRVEGFKRAAPSIDAPSVPGAIQTMNTRLLCETVTLSCTIPNLTLNSYYTFAVTAINRVGGTESAHSSMIQAGAASGVVSPSTNLVSFFGSAPVRVRGAIALVPIAATGIVATTPYQGRSLVSWTGLPGGTLMEYQVTSSPGGFTCKSWLTSCTVFNLTDGVNYTFTVTGGQISDSLVTDSFSARIGTVELKNIVMTWRSTAVGTFAAGWSGTADVMVGFGFTLKTKVTSYTGPLDWTLTVLQTESALSSTDLFPGVSWPTFSLVGTVSSANGTISWNVESRLADWSVPIIPTSRRDLDSSTNPDLGYSVFTLSDMTFSIRNVCPTLAGTTAYVCPRGMNSLYLVATLSVVMRLDKPGMSGVEGEVPYNAYTSTGYLVYGLLSKTMTMAVKFPDAVVGSGVTLKGPLLQMYTTMAPPVSMTTIPLIGAPGAPLSVSATSVLRDGTAVVRWITPPNDGGTTILGYTVVATPSAKSTDTAAHPAVTCVVGPGGYTVTREAVKTTADPQKAPKSTKVSSSSTSLNTFCAMKDLDYDTEYTYTVSAFNAVGEGAPGVSTSIGSVSILGALKGAKFFVELSGGLNLTDLGIDISVKMTAVPLGPDGKPLTTENPCQPTSVFSVTSPKAVVCANQKYGWAIIANIASDAGAKKSMLGIDSVGTMAYTTMPATVVLNGIQTDIPAKTFMFGVTMTLTDAMRKVLPGVDTLNGMLVYTPSTKAWSVTVALATGWATKIGAVTLSFLSTTVGVKGVGSVPEALELTEIGSISFANKDGSTTEIRATLGFRVQTSGSVSVGITVTGTAGQPVWPNMFGYKGFDLMTMSMSVGISGTLPELGLVGTVRLPANMMSALGGTAAVKITVGVNLSLSNPCAAFDIVAEDNVSNVVNIASGSLTAKRIMIVVAPFGCTIGAGLAAVVYPEGASVNFTGSFMGVSVAAKLSTITVGTAVTVSGSIAVSAITMGQLKLDAASIEVSMSTAVGARQYFKFSGGATLLGTKASVLAEASYTNGTAAGSVTATVSIANMTVGGFGLKDVYVRFNLDTTNPLSFELAFGAKFPILPGVMLSATGKLTPTQLYLSVNNTINWGSFEAIATGNVYLGTTAGGSTTFTFSVNVSMEVPGNSLLPKLGGSMSVTTDAKGAHYSVTFNTFSYSPFGAFELSLFADCEWAGFPNGAQIGGRISAPFEWGQLWGRVTGIARLGRDNAGKTALLMDITVTANLGVAWAANVGATLHFTNCSASCSKWASPILQLRAQTTWMGNTIDTGWQTMSLDGSFSISSTSSFSRSSGIIYGCVNCSDPGSAGLLRWQASFSGSATFTFSSANGLRVATSAKAQINESASKGTCTKWWGAKGSEICTEYDYSWGSFVKSADVDISIDVNSESLKSSWLGKAFSA</sequence>
<reference evidence="3" key="1">
    <citation type="submission" date="2020-05" db="EMBL/GenBank/DDBJ databases">
        <authorList>
            <person name="Chiriac C."/>
            <person name="Salcher M."/>
            <person name="Ghai R."/>
            <person name="Kavagutti S V."/>
        </authorList>
    </citation>
    <scope>NUCLEOTIDE SEQUENCE</scope>
</reference>
<dbReference type="PANTHER" id="PTHR13817:SF73">
    <property type="entry name" value="FIBRONECTIN TYPE-III DOMAIN-CONTAINING PROTEIN"/>
    <property type="match status" value="1"/>
</dbReference>
<keyword evidence="1" id="KW-0677">Repeat</keyword>
<dbReference type="PROSITE" id="PS50853">
    <property type="entry name" value="FN3"/>
    <property type="match status" value="6"/>
</dbReference>
<dbReference type="EMBL" id="CAEMXZ010000032">
    <property type="protein sequence ID" value="CAB4323207.1"/>
    <property type="molecule type" value="Genomic_DNA"/>
</dbReference>
<dbReference type="InterPro" id="IPR036116">
    <property type="entry name" value="FN3_sf"/>
</dbReference>
<dbReference type="Pfam" id="PF00041">
    <property type="entry name" value="fn3"/>
    <property type="match status" value="7"/>
</dbReference>
<evidence type="ECO:0000313" key="3">
    <source>
        <dbReference type="EMBL" id="CAB4323207.1"/>
    </source>
</evidence>
<feature type="domain" description="Fibronectin type-III" evidence="2">
    <location>
        <begin position="158"/>
        <end position="254"/>
    </location>
</feature>
<evidence type="ECO:0000256" key="1">
    <source>
        <dbReference type="ARBA" id="ARBA00022737"/>
    </source>
</evidence>
<protein>
    <submittedName>
        <fullName evidence="3">Unannotated protein</fullName>
    </submittedName>
</protein>
<dbReference type="Gene3D" id="2.60.40.10">
    <property type="entry name" value="Immunoglobulins"/>
    <property type="match status" value="8"/>
</dbReference>
<gene>
    <name evidence="3" type="ORF">UFOPK1392_00958</name>
</gene>
<proteinExistence type="predicted"/>
<dbReference type="PANTHER" id="PTHR13817">
    <property type="entry name" value="TITIN"/>
    <property type="match status" value="1"/>
</dbReference>